<keyword evidence="1" id="KW-0812">Transmembrane</keyword>
<proteinExistence type="predicted"/>
<dbReference type="AlphaFoldDB" id="A0A3N4HQ35"/>
<accession>A0A3N4HQ35</accession>
<dbReference type="PANTHER" id="PTHR40368:SF1">
    <property type="entry name" value="YALI0F14399P"/>
    <property type="match status" value="1"/>
</dbReference>
<evidence type="ECO:0000256" key="2">
    <source>
        <dbReference type="SAM" id="SignalP"/>
    </source>
</evidence>
<keyword evidence="1" id="KW-0472">Membrane</keyword>
<feature type="signal peptide" evidence="2">
    <location>
        <begin position="1"/>
        <end position="23"/>
    </location>
</feature>
<protein>
    <recommendedName>
        <fullName evidence="5">Autophagy-related protein 27</fullName>
    </recommendedName>
</protein>
<organism evidence="3 4">
    <name type="scientific">Ascobolus immersus RN42</name>
    <dbReference type="NCBI Taxonomy" id="1160509"/>
    <lineage>
        <taxon>Eukaryota</taxon>
        <taxon>Fungi</taxon>
        <taxon>Dikarya</taxon>
        <taxon>Ascomycota</taxon>
        <taxon>Pezizomycotina</taxon>
        <taxon>Pezizomycetes</taxon>
        <taxon>Pezizales</taxon>
        <taxon>Ascobolaceae</taxon>
        <taxon>Ascobolus</taxon>
    </lineage>
</organism>
<dbReference type="Proteomes" id="UP000275078">
    <property type="component" value="Unassembled WGS sequence"/>
</dbReference>
<dbReference type="STRING" id="1160509.A0A3N4HQ35"/>
<feature type="chain" id="PRO_5018011205" description="Autophagy-related protein 27" evidence="2">
    <location>
        <begin position="24"/>
        <end position="295"/>
    </location>
</feature>
<sequence>MKFPTAATALLTSLVLLATPTTAAKSSLTESYYRPNDPVKFECLNRTVDTGEHVSDQKGHLQYVPFFPCLEATKTPFSVPFLTTSQINCTIPSLSDELFHLFEFYLHADSPLQCRVPARPKDWGERSLDVEGSEQGDDGVDWVPVVFSLVGNIELSHVHIVTDMNLLFHLTDPTLNTPTITSATAYSINADTSTVRIKIGDPLPLKFNVRWYDSTQLPPSSHLARDKAATKGWHLMTFLTMSFLAGAAAAATLVLTWWMPRKMKGGLPMWASGAPGGSAGLRNGAFGPGYGKRVD</sequence>
<dbReference type="EMBL" id="ML119754">
    <property type="protein sequence ID" value="RPA75943.1"/>
    <property type="molecule type" value="Genomic_DNA"/>
</dbReference>
<evidence type="ECO:0000313" key="4">
    <source>
        <dbReference type="Proteomes" id="UP000275078"/>
    </source>
</evidence>
<evidence type="ECO:0000256" key="1">
    <source>
        <dbReference type="SAM" id="Phobius"/>
    </source>
</evidence>
<evidence type="ECO:0000313" key="3">
    <source>
        <dbReference type="EMBL" id="RPA75943.1"/>
    </source>
</evidence>
<name>A0A3N4HQ35_ASCIM</name>
<gene>
    <name evidence="3" type="ORF">BJ508DRAFT_417846</name>
</gene>
<evidence type="ECO:0008006" key="5">
    <source>
        <dbReference type="Google" id="ProtNLM"/>
    </source>
</evidence>
<dbReference type="OrthoDB" id="18530at2759"/>
<dbReference type="PANTHER" id="PTHR40368">
    <property type="entry name" value="YALI0F14399P"/>
    <property type="match status" value="1"/>
</dbReference>
<reference evidence="3 4" key="1">
    <citation type="journal article" date="2018" name="Nat. Ecol. Evol.">
        <title>Pezizomycetes genomes reveal the molecular basis of ectomycorrhizal truffle lifestyle.</title>
        <authorList>
            <person name="Murat C."/>
            <person name="Payen T."/>
            <person name="Noel B."/>
            <person name="Kuo A."/>
            <person name="Morin E."/>
            <person name="Chen J."/>
            <person name="Kohler A."/>
            <person name="Krizsan K."/>
            <person name="Balestrini R."/>
            <person name="Da Silva C."/>
            <person name="Montanini B."/>
            <person name="Hainaut M."/>
            <person name="Levati E."/>
            <person name="Barry K.W."/>
            <person name="Belfiori B."/>
            <person name="Cichocki N."/>
            <person name="Clum A."/>
            <person name="Dockter R.B."/>
            <person name="Fauchery L."/>
            <person name="Guy J."/>
            <person name="Iotti M."/>
            <person name="Le Tacon F."/>
            <person name="Lindquist E.A."/>
            <person name="Lipzen A."/>
            <person name="Malagnac F."/>
            <person name="Mello A."/>
            <person name="Molinier V."/>
            <person name="Miyauchi S."/>
            <person name="Poulain J."/>
            <person name="Riccioni C."/>
            <person name="Rubini A."/>
            <person name="Sitrit Y."/>
            <person name="Splivallo R."/>
            <person name="Traeger S."/>
            <person name="Wang M."/>
            <person name="Zifcakova L."/>
            <person name="Wipf D."/>
            <person name="Zambonelli A."/>
            <person name="Paolocci F."/>
            <person name="Nowrousian M."/>
            <person name="Ottonello S."/>
            <person name="Baldrian P."/>
            <person name="Spatafora J.W."/>
            <person name="Henrissat B."/>
            <person name="Nagy L.G."/>
            <person name="Aury J.M."/>
            <person name="Wincker P."/>
            <person name="Grigoriev I.V."/>
            <person name="Bonfante P."/>
            <person name="Martin F.M."/>
        </authorList>
    </citation>
    <scope>NUCLEOTIDE SEQUENCE [LARGE SCALE GENOMIC DNA]</scope>
    <source>
        <strain evidence="3 4">RN42</strain>
    </source>
</reference>
<keyword evidence="4" id="KW-1185">Reference proteome</keyword>
<feature type="transmembrane region" description="Helical" evidence="1">
    <location>
        <begin position="233"/>
        <end position="259"/>
    </location>
</feature>
<keyword evidence="1" id="KW-1133">Transmembrane helix</keyword>
<keyword evidence="2" id="KW-0732">Signal</keyword>